<proteinExistence type="inferred from homology"/>
<comment type="catalytic activity">
    <reaction evidence="4 5">
        <text>L-cysteine + L-glutamate + ATP = gamma-L-glutamyl-L-cysteine + ADP + phosphate + H(+)</text>
        <dbReference type="Rhea" id="RHEA:13285"/>
        <dbReference type="ChEBI" id="CHEBI:15378"/>
        <dbReference type="ChEBI" id="CHEBI:29985"/>
        <dbReference type="ChEBI" id="CHEBI:30616"/>
        <dbReference type="ChEBI" id="CHEBI:35235"/>
        <dbReference type="ChEBI" id="CHEBI:43474"/>
        <dbReference type="ChEBI" id="CHEBI:58173"/>
        <dbReference type="ChEBI" id="CHEBI:456216"/>
        <dbReference type="EC" id="6.3.2.2"/>
    </reaction>
</comment>
<keyword evidence="1 5" id="KW-0436">Ligase</keyword>
<comment type="caution">
    <text evidence="6">The sequence shown here is derived from an EMBL/GenBank/DDBJ whole genome shotgun (WGS) entry which is preliminary data.</text>
</comment>
<dbReference type="PANTHER" id="PTHR36510">
    <property type="entry name" value="GLUTAMATE--CYSTEINE LIGASE 2-RELATED"/>
    <property type="match status" value="1"/>
</dbReference>
<evidence type="ECO:0000313" key="6">
    <source>
        <dbReference type="EMBL" id="GHO92944.1"/>
    </source>
</evidence>
<sequence>MQKSHRLVAYTLGIEEEFQLVDRQTGELSSYIEPLLARARPLLGEQIKAEYFQSMVELNSRVCVDVEELRSELVRLRTLLAQITQQDDVAIVSAGTHPFSSWLQQQRSAGEHYQRLEAHLQDIARSSVCFGLHIHVGIEDEEATFAILNQVRTWIPHLLALASNSPFFDNRFTGFKAYRPVLWSQVFTRHGVTPGIFSSWHEFESYLHHLVATGCVSGSRELCWDIRPNPHYNTLEFRVCDMPATLEDALMLTALCQALVAKAYWLYRRGRDLPILPREYIEENKLLAARAGLDAQYIDFVHVRRLTMRNALCSLLEFVDEVSADLGSQPLLYRLHAALASGTYQTGADRQIALYQETGDMQEIVALLMTQTLGGIEVSFA</sequence>
<comment type="function">
    <text evidence="5">ATP-dependent carboxylate-amine ligase which exhibits weak glutamate--cysteine ligase activity.</text>
</comment>
<dbReference type="HAMAP" id="MF_01609">
    <property type="entry name" value="Glu_cys_ligase_2"/>
    <property type="match status" value="1"/>
</dbReference>
<evidence type="ECO:0000256" key="4">
    <source>
        <dbReference type="ARBA" id="ARBA00048819"/>
    </source>
</evidence>
<name>A0A8J3IK64_9CHLR</name>
<organism evidence="6 7">
    <name type="scientific">Reticulibacter mediterranei</name>
    <dbReference type="NCBI Taxonomy" id="2778369"/>
    <lineage>
        <taxon>Bacteria</taxon>
        <taxon>Bacillati</taxon>
        <taxon>Chloroflexota</taxon>
        <taxon>Ktedonobacteria</taxon>
        <taxon>Ktedonobacterales</taxon>
        <taxon>Reticulibacteraceae</taxon>
        <taxon>Reticulibacter</taxon>
    </lineage>
</organism>
<dbReference type="AlphaFoldDB" id="A0A8J3IK64"/>
<dbReference type="GO" id="GO:0004357">
    <property type="term" value="F:glutamate-cysteine ligase activity"/>
    <property type="evidence" value="ECO:0007669"/>
    <property type="project" value="UniProtKB-EC"/>
</dbReference>
<keyword evidence="3 5" id="KW-0067">ATP-binding</keyword>
<evidence type="ECO:0000256" key="2">
    <source>
        <dbReference type="ARBA" id="ARBA00022741"/>
    </source>
</evidence>
<dbReference type="EMBL" id="BNJK01000001">
    <property type="protein sequence ID" value="GHO92944.1"/>
    <property type="molecule type" value="Genomic_DNA"/>
</dbReference>
<dbReference type="InterPro" id="IPR014746">
    <property type="entry name" value="Gln_synth/guanido_kin_cat_dom"/>
</dbReference>
<accession>A0A8J3IK64</accession>
<dbReference type="Gene3D" id="3.30.590.20">
    <property type="match status" value="1"/>
</dbReference>
<dbReference type="NCBIfam" id="NF010039">
    <property type="entry name" value="PRK13515.1"/>
    <property type="match status" value="1"/>
</dbReference>
<protein>
    <recommendedName>
        <fullName evidence="5">Putative glutamate--cysteine ligase 2</fullName>
        <ecNumber evidence="5">6.3.2.2</ecNumber>
    </recommendedName>
    <alternativeName>
        <fullName evidence="5">Gamma-glutamylcysteine synthetase 2</fullName>
        <shortName evidence="5">GCS 2</shortName>
        <shortName evidence="5">Gamma-GCS 2</shortName>
    </alternativeName>
</protein>
<dbReference type="Pfam" id="PF04107">
    <property type="entry name" value="GCS2"/>
    <property type="match status" value="1"/>
</dbReference>
<evidence type="ECO:0000313" key="7">
    <source>
        <dbReference type="Proteomes" id="UP000597444"/>
    </source>
</evidence>
<dbReference type="InterPro" id="IPR006336">
    <property type="entry name" value="GCS2"/>
</dbReference>
<dbReference type="InterPro" id="IPR050141">
    <property type="entry name" value="GCL_type2/YbdK_subfam"/>
</dbReference>
<dbReference type="PANTHER" id="PTHR36510:SF1">
    <property type="entry name" value="GLUTAMATE--CYSTEINE LIGASE 2-RELATED"/>
    <property type="match status" value="1"/>
</dbReference>
<keyword evidence="2 5" id="KW-0547">Nucleotide-binding</keyword>
<dbReference type="EC" id="6.3.2.2" evidence="5"/>
<dbReference type="Proteomes" id="UP000597444">
    <property type="component" value="Unassembled WGS sequence"/>
</dbReference>
<dbReference type="SUPFAM" id="SSF55931">
    <property type="entry name" value="Glutamine synthetase/guanido kinase"/>
    <property type="match status" value="1"/>
</dbReference>
<dbReference type="InterPro" id="IPR011793">
    <property type="entry name" value="YbdK"/>
</dbReference>
<comment type="similarity">
    <text evidence="5">Belongs to the glutamate--cysteine ligase type 2 family. YbdK subfamily.</text>
</comment>
<gene>
    <name evidence="6" type="ORF">KSF_029920</name>
</gene>
<dbReference type="NCBIfam" id="TIGR02050">
    <property type="entry name" value="gshA_cyan_rel"/>
    <property type="match status" value="1"/>
</dbReference>
<dbReference type="RefSeq" id="WP_220203755.1">
    <property type="nucleotide sequence ID" value="NZ_BNJK01000001.1"/>
</dbReference>
<reference evidence="6" key="1">
    <citation type="submission" date="2020-10" db="EMBL/GenBank/DDBJ databases">
        <title>Taxonomic study of unclassified bacteria belonging to the class Ktedonobacteria.</title>
        <authorList>
            <person name="Yabe S."/>
            <person name="Wang C.M."/>
            <person name="Zheng Y."/>
            <person name="Sakai Y."/>
            <person name="Cavaletti L."/>
            <person name="Monciardini P."/>
            <person name="Donadio S."/>
        </authorList>
    </citation>
    <scope>NUCLEOTIDE SEQUENCE</scope>
    <source>
        <strain evidence="6">ID150040</strain>
    </source>
</reference>
<evidence type="ECO:0000256" key="3">
    <source>
        <dbReference type="ARBA" id="ARBA00022840"/>
    </source>
</evidence>
<evidence type="ECO:0000256" key="5">
    <source>
        <dbReference type="HAMAP-Rule" id="MF_01609"/>
    </source>
</evidence>
<dbReference type="GO" id="GO:0005524">
    <property type="term" value="F:ATP binding"/>
    <property type="evidence" value="ECO:0007669"/>
    <property type="project" value="UniProtKB-KW"/>
</dbReference>
<evidence type="ECO:0000256" key="1">
    <source>
        <dbReference type="ARBA" id="ARBA00022598"/>
    </source>
</evidence>
<dbReference type="GO" id="GO:0042398">
    <property type="term" value="P:modified amino acid biosynthetic process"/>
    <property type="evidence" value="ECO:0007669"/>
    <property type="project" value="InterPro"/>
</dbReference>
<keyword evidence="7" id="KW-1185">Reference proteome</keyword>